<name>A0A0E0MPR7_ORYPU</name>
<reference evidence="1" key="2">
    <citation type="submission" date="2018-05" db="EMBL/GenBank/DDBJ databases">
        <title>OpunRS2 (Oryza punctata Reference Sequence Version 2).</title>
        <authorList>
            <person name="Zhang J."/>
            <person name="Kudrna D."/>
            <person name="Lee S."/>
            <person name="Talag J."/>
            <person name="Welchert J."/>
            <person name="Wing R.A."/>
        </authorList>
    </citation>
    <scope>NUCLEOTIDE SEQUENCE [LARGE SCALE GENOMIC DNA]</scope>
</reference>
<keyword evidence="2" id="KW-1185">Reference proteome</keyword>
<accession>A0A0E0MPR7</accession>
<sequence>MDSDMNTAAGLGTQNLREEEKDRIFFLCSTRETSRWFCRARHFWKAESKTAIFLLQICNGGVAIADDPVGRLLRWHQEDYRTVRTQVAVLLLVSEPPQIDRWHCHVSLLLKGGPNKPPRNVRMDGSSING</sequence>
<evidence type="ECO:0000313" key="1">
    <source>
        <dbReference type="EnsemblPlants" id="OPUNC12G17460.1"/>
    </source>
</evidence>
<dbReference type="HOGENOM" id="CLU_1941507_0_0_1"/>
<dbReference type="Gramene" id="OPUNC12G17460.1">
    <property type="protein sequence ID" value="OPUNC12G17460.1"/>
    <property type="gene ID" value="OPUNC12G17460"/>
</dbReference>
<dbReference type="AlphaFoldDB" id="A0A0E0MPR7"/>
<dbReference type="Proteomes" id="UP000026962">
    <property type="component" value="Chromosome 12"/>
</dbReference>
<organism evidence="1">
    <name type="scientific">Oryza punctata</name>
    <name type="common">Red rice</name>
    <dbReference type="NCBI Taxonomy" id="4537"/>
    <lineage>
        <taxon>Eukaryota</taxon>
        <taxon>Viridiplantae</taxon>
        <taxon>Streptophyta</taxon>
        <taxon>Embryophyta</taxon>
        <taxon>Tracheophyta</taxon>
        <taxon>Spermatophyta</taxon>
        <taxon>Magnoliopsida</taxon>
        <taxon>Liliopsida</taxon>
        <taxon>Poales</taxon>
        <taxon>Poaceae</taxon>
        <taxon>BOP clade</taxon>
        <taxon>Oryzoideae</taxon>
        <taxon>Oryzeae</taxon>
        <taxon>Oryzinae</taxon>
        <taxon>Oryza</taxon>
    </lineage>
</organism>
<dbReference type="EnsemblPlants" id="OPUNC12G17460.1">
    <property type="protein sequence ID" value="OPUNC12G17460.1"/>
    <property type="gene ID" value="OPUNC12G17460"/>
</dbReference>
<evidence type="ECO:0000313" key="2">
    <source>
        <dbReference type="Proteomes" id="UP000026962"/>
    </source>
</evidence>
<proteinExistence type="predicted"/>
<protein>
    <submittedName>
        <fullName evidence="1">Uncharacterized protein</fullName>
    </submittedName>
</protein>
<reference evidence="1" key="1">
    <citation type="submission" date="2015-04" db="UniProtKB">
        <authorList>
            <consortium name="EnsemblPlants"/>
        </authorList>
    </citation>
    <scope>IDENTIFICATION</scope>
</reference>